<accession>A0A0E9QG54</accession>
<proteinExistence type="predicted"/>
<dbReference type="EMBL" id="GBXM01092823">
    <property type="protein sequence ID" value="JAH15754.1"/>
    <property type="molecule type" value="Transcribed_RNA"/>
</dbReference>
<dbReference type="AlphaFoldDB" id="A0A0E9QG54"/>
<organism evidence="1">
    <name type="scientific">Anguilla anguilla</name>
    <name type="common">European freshwater eel</name>
    <name type="synonym">Muraena anguilla</name>
    <dbReference type="NCBI Taxonomy" id="7936"/>
    <lineage>
        <taxon>Eukaryota</taxon>
        <taxon>Metazoa</taxon>
        <taxon>Chordata</taxon>
        <taxon>Craniata</taxon>
        <taxon>Vertebrata</taxon>
        <taxon>Euteleostomi</taxon>
        <taxon>Actinopterygii</taxon>
        <taxon>Neopterygii</taxon>
        <taxon>Teleostei</taxon>
        <taxon>Anguilliformes</taxon>
        <taxon>Anguillidae</taxon>
        <taxon>Anguilla</taxon>
    </lineage>
</organism>
<evidence type="ECO:0000313" key="1">
    <source>
        <dbReference type="EMBL" id="JAH15754.1"/>
    </source>
</evidence>
<reference evidence="1" key="2">
    <citation type="journal article" date="2015" name="Fish Shellfish Immunol.">
        <title>Early steps in the European eel (Anguilla anguilla)-Vibrio vulnificus interaction in the gills: Role of the RtxA13 toxin.</title>
        <authorList>
            <person name="Callol A."/>
            <person name="Pajuelo D."/>
            <person name="Ebbesson L."/>
            <person name="Teles M."/>
            <person name="MacKenzie S."/>
            <person name="Amaro C."/>
        </authorList>
    </citation>
    <scope>NUCLEOTIDE SEQUENCE</scope>
</reference>
<protein>
    <submittedName>
        <fullName evidence="1">Uncharacterized protein</fullName>
    </submittedName>
</protein>
<reference evidence="1" key="1">
    <citation type="submission" date="2014-11" db="EMBL/GenBank/DDBJ databases">
        <authorList>
            <person name="Amaro Gonzalez C."/>
        </authorList>
    </citation>
    <scope>NUCLEOTIDE SEQUENCE</scope>
</reference>
<sequence>MKEISAPKSLGHLAIIFSSAQPMKTFMHNFTKTLINEAHCVTSSHA</sequence>
<name>A0A0E9QG54_ANGAN</name>